<evidence type="ECO:0008006" key="6">
    <source>
        <dbReference type="Google" id="ProtNLM"/>
    </source>
</evidence>
<gene>
    <name evidence="3" type="ORF">Dthio_PD0965</name>
    <name evidence="4" type="ORF">Dthio_PD1848</name>
</gene>
<organism evidence="4 5">
    <name type="scientific">Desulfonatronospira thiodismutans ASO3-1</name>
    <dbReference type="NCBI Taxonomy" id="555779"/>
    <lineage>
        <taxon>Bacteria</taxon>
        <taxon>Pseudomonadati</taxon>
        <taxon>Thermodesulfobacteriota</taxon>
        <taxon>Desulfovibrionia</taxon>
        <taxon>Desulfovibrionales</taxon>
        <taxon>Desulfonatronovibrionaceae</taxon>
        <taxon>Desulfonatronospira</taxon>
    </lineage>
</organism>
<dbReference type="InterPro" id="IPR003201">
    <property type="entry name" value="Transposase_Tn5"/>
</dbReference>
<dbReference type="Pfam" id="PF02281">
    <property type="entry name" value="Dimer_Tnp_Tn5"/>
    <property type="match status" value="1"/>
</dbReference>
<dbReference type="Proteomes" id="UP000005496">
    <property type="component" value="Unassembled WGS sequence"/>
</dbReference>
<dbReference type="Gene3D" id="3.90.350.10">
    <property type="entry name" value="Transposase Inhibitor Protein From Tn5, Chain A, domain 1"/>
    <property type="match status" value="1"/>
</dbReference>
<dbReference type="RefSeq" id="WP_008869811.1">
    <property type="nucleotide sequence ID" value="NZ_ACJN02000002.1"/>
</dbReference>
<dbReference type="EMBL" id="ACJN02000002">
    <property type="protein sequence ID" value="EFI34489.1"/>
    <property type="molecule type" value="Genomic_DNA"/>
</dbReference>
<dbReference type="InterPro" id="IPR014735">
    <property type="entry name" value="Transposase_Tn5-like_N"/>
</dbReference>
<sequence>MYISGQYFSKDTLNWVQATINEQPSMSMRELSRLVCQKLDWRAANGNLCQVSCRKTLAELNRRNILELPQKEQFYDFQQKKAASNNFEPPNVDCTLDQLGEVNVYPVASRYSKDSKLFFHLLEQYHYLGNGSLCGAQMRYLIHSSTYGHLGALAFDSASWAVKARDKYIGWSEAARRTNLHQVLRNARFLILPTVQVCNLASYVLSIALARLPQDWEQRYNIRPVLVETFVDPGRFSGTCYKADNWTLLDNQTAGRRDGVPKNIFLKPLCSNWREVLCREPQKKLGEIPLPEEPENWAEYEFGAIRLYDDRLKQRLFNIAQDFFADPEGDIPKASGSKARTMGAYRFFQNPRINMDVILDAHKEATVERIKEHPVVLAPQDTTTLNYSAHPMTSDLGPICTSEDTLIGLLLHDTLAFTEEGIPLGVLDAQCWARDPEDEKKRERRKELPIEQKESIKWLRSFEKVCEVQKLCPDTKLVSIGDRESDIYELFSSALEDPQAPRLLVRAEKSRNRQLHDDSLWEYVFKQPVSGSLKIHVPRSGSRKARDTWMDIRFTQVTLKPPKRLNKHGPATVWAVYVLEQEHSDPIEWMLLTTEEVPDFQTAKRCVNWYANRWGIEVYHRTLKSGCRIKNRQLGTADRLQACLGVDMVVAWRIYHLTMLGREIPDVPCTAFFSDAEWKALCCYVYKTSTPPEEPPSLQQSIYMVAGIGGHLGRKGDGPPGTQTLWRGLQRLDTATEMYTIMNPQAYPNMPSGP</sequence>
<keyword evidence="5" id="KW-1185">Reference proteome</keyword>
<dbReference type="InterPro" id="IPR054836">
    <property type="entry name" value="Tn5_transposase"/>
</dbReference>
<dbReference type="PANTHER" id="PTHR37319:SF1">
    <property type="entry name" value="TRANSPOSASE TN5 DIMERISATION DOMAIN-CONTAINING PROTEIN"/>
    <property type="match status" value="1"/>
</dbReference>
<feature type="domain" description="Transposase Tn5 dimerisation" evidence="1">
    <location>
        <begin position="649"/>
        <end position="733"/>
    </location>
</feature>
<dbReference type="AlphaFoldDB" id="D6SP13"/>
<comment type="caution">
    <text evidence="4">The sequence shown here is derived from an EMBL/GenBank/DDBJ whole genome shotgun (WGS) entry which is preliminary data.</text>
</comment>
<dbReference type="NCBIfam" id="NF033590">
    <property type="entry name" value="transpos_IS4_3"/>
    <property type="match status" value="1"/>
</dbReference>
<accession>D6SP13</accession>
<dbReference type="InterPro" id="IPR038215">
    <property type="entry name" value="TN5-like_N_sf"/>
</dbReference>
<dbReference type="Gene3D" id="1.10.246.40">
    <property type="entry name" value="Tn5 transposase, domain 1"/>
    <property type="match status" value="1"/>
</dbReference>
<dbReference type="InterPro" id="IPR025639">
    <property type="entry name" value="DruA"/>
</dbReference>
<dbReference type="Pfam" id="PF14236">
    <property type="entry name" value="DruA"/>
    <property type="match status" value="1"/>
</dbReference>
<dbReference type="eggNOG" id="COG3385">
    <property type="taxonomic scope" value="Bacteria"/>
</dbReference>
<dbReference type="SUPFAM" id="SSF53098">
    <property type="entry name" value="Ribonuclease H-like"/>
    <property type="match status" value="1"/>
</dbReference>
<dbReference type="Pfam" id="PF14706">
    <property type="entry name" value="Tnp_DNA_bind"/>
    <property type="match status" value="1"/>
</dbReference>
<evidence type="ECO:0000313" key="3">
    <source>
        <dbReference type="EMBL" id="EFI33630.1"/>
    </source>
</evidence>
<dbReference type="EMBL" id="ACJN02000003">
    <property type="protein sequence ID" value="EFI33630.1"/>
    <property type="molecule type" value="Genomic_DNA"/>
</dbReference>
<dbReference type="InterPro" id="IPR014737">
    <property type="entry name" value="Transposase_Tn5-like_C"/>
</dbReference>
<dbReference type="InterPro" id="IPR012337">
    <property type="entry name" value="RNaseH-like_sf"/>
</dbReference>
<evidence type="ECO:0000259" key="1">
    <source>
        <dbReference type="Pfam" id="PF02281"/>
    </source>
</evidence>
<dbReference type="PANTHER" id="PTHR37319">
    <property type="entry name" value="TRANSPOSASE"/>
    <property type="match status" value="1"/>
</dbReference>
<protein>
    <recommendedName>
        <fullName evidence="6">Transposase IS4 family protein</fullName>
    </recommendedName>
</protein>
<proteinExistence type="predicted"/>
<evidence type="ECO:0000313" key="5">
    <source>
        <dbReference type="Proteomes" id="UP000005496"/>
    </source>
</evidence>
<name>D6SP13_9BACT</name>
<evidence type="ECO:0000313" key="4">
    <source>
        <dbReference type="EMBL" id="EFI34489.1"/>
    </source>
</evidence>
<feature type="domain" description="Transposase Tn5-like N-terminal" evidence="2">
    <location>
        <begin position="295"/>
        <end position="353"/>
    </location>
</feature>
<reference evidence="4 5" key="1">
    <citation type="submission" date="2010-05" db="EMBL/GenBank/DDBJ databases">
        <title>The draft genome of Desulfonatronospira thiodismutans ASO3-1.</title>
        <authorList>
            <consortium name="US DOE Joint Genome Institute (JGI-PGF)"/>
            <person name="Lucas S."/>
            <person name="Copeland A."/>
            <person name="Lapidus A."/>
            <person name="Cheng J.-F."/>
            <person name="Bruce D."/>
            <person name="Goodwin L."/>
            <person name="Pitluck S."/>
            <person name="Chertkov O."/>
            <person name="Brettin T."/>
            <person name="Detter J.C."/>
            <person name="Han C."/>
            <person name="Land M.L."/>
            <person name="Hauser L."/>
            <person name="Kyrpides N."/>
            <person name="Mikhailova N."/>
            <person name="Muyzer G."/>
            <person name="Woyke T."/>
        </authorList>
    </citation>
    <scope>NUCLEOTIDE SEQUENCE [LARGE SCALE GENOMIC DNA]</scope>
    <source>
        <strain evidence="4 5">ASO3-1</strain>
    </source>
</reference>
<dbReference type="InterPro" id="IPR047768">
    <property type="entry name" value="Tn5p-like"/>
</dbReference>
<dbReference type="OrthoDB" id="6139076at2"/>
<evidence type="ECO:0000259" key="2">
    <source>
        <dbReference type="Pfam" id="PF14706"/>
    </source>
</evidence>
<dbReference type="Gene3D" id="1.10.740.10">
    <property type="entry name" value="Transferase Inhibitor Protein From Tn5, Chain"/>
    <property type="match status" value="1"/>
</dbReference>